<evidence type="ECO:0000313" key="2">
    <source>
        <dbReference type="Proteomes" id="UP000238375"/>
    </source>
</evidence>
<reference evidence="1 2" key="1">
    <citation type="submission" date="2018-03" db="EMBL/GenBank/DDBJ databases">
        <title>Genomic Encyclopedia of Archaeal and Bacterial Type Strains, Phase II (KMG-II): from individual species to whole genera.</title>
        <authorList>
            <person name="Goeker M."/>
        </authorList>
    </citation>
    <scope>NUCLEOTIDE SEQUENCE [LARGE SCALE GENOMIC DNA]</scope>
    <source>
        <strain evidence="1 2">DSM 28354</strain>
    </source>
</reference>
<keyword evidence="2" id="KW-1185">Reference proteome</keyword>
<organism evidence="1 2">
    <name type="scientific">Spirosoma oryzae</name>
    <dbReference type="NCBI Taxonomy" id="1469603"/>
    <lineage>
        <taxon>Bacteria</taxon>
        <taxon>Pseudomonadati</taxon>
        <taxon>Bacteroidota</taxon>
        <taxon>Cytophagia</taxon>
        <taxon>Cytophagales</taxon>
        <taxon>Cytophagaceae</taxon>
        <taxon>Spirosoma</taxon>
    </lineage>
</organism>
<name>A0A2T0RKR9_9BACT</name>
<gene>
    <name evidence="1" type="ORF">CLV58_1499</name>
</gene>
<dbReference type="EMBL" id="PVTE01000049">
    <property type="protein sequence ID" value="PRY21721.1"/>
    <property type="molecule type" value="Genomic_DNA"/>
</dbReference>
<evidence type="ECO:0000313" key="1">
    <source>
        <dbReference type="EMBL" id="PRY21721.1"/>
    </source>
</evidence>
<proteinExistence type="predicted"/>
<dbReference type="RefSeq" id="WP_170108814.1">
    <property type="nucleotide sequence ID" value="NZ_PVTE01000049.1"/>
</dbReference>
<comment type="caution">
    <text evidence="1">The sequence shown here is derived from an EMBL/GenBank/DDBJ whole genome shotgun (WGS) entry which is preliminary data.</text>
</comment>
<accession>A0A2T0RKR9</accession>
<sequence>MKKAEDAGAVKDEITGKTIREMSWDELLSLPATERLTTEQAMQRMKEARVDRDKSQSA</sequence>
<dbReference type="Proteomes" id="UP000238375">
    <property type="component" value="Unassembled WGS sequence"/>
</dbReference>
<dbReference type="AlphaFoldDB" id="A0A2T0RKR9"/>
<protein>
    <submittedName>
        <fullName evidence="1">Uncharacterized protein</fullName>
    </submittedName>
</protein>